<dbReference type="STRING" id="1547922.ISF6_3693"/>
<gene>
    <name evidence="2" type="ORF">ISF6_3693</name>
</gene>
<dbReference type="InterPro" id="IPR011979">
    <property type="entry name" value="Antitox_Xre"/>
</dbReference>
<reference evidence="3" key="1">
    <citation type="submission" date="2015-07" db="EMBL/GenBank/DDBJ databases">
        <title>Discovery of a poly(ethylene terephthalate assimilation.</title>
        <authorList>
            <person name="Yoshida S."/>
            <person name="Hiraga K."/>
            <person name="Takehana T."/>
            <person name="Taniguchi I."/>
            <person name="Yamaji H."/>
            <person name="Maeda Y."/>
            <person name="Toyohara K."/>
            <person name="Miyamoto K."/>
            <person name="Kimura Y."/>
            <person name="Oda K."/>
        </authorList>
    </citation>
    <scope>NUCLEOTIDE SEQUENCE [LARGE SCALE GENOMIC DNA]</scope>
    <source>
        <strain evidence="3">NBRC 110686 / TISTR 2288 / 201-F6</strain>
    </source>
</reference>
<dbReference type="NCBIfam" id="TIGR02293">
    <property type="entry name" value="TAS_TIGR02293"/>
    <property type="match status" value="1"/>
</dbReference>
<comment type="caution">
    <text evidence="2">The sequence shown here is derived from an EMBL/GenBank/DDBJ whole genome shotgun (WGS) entry which is preliminary data.</text>
</comment>
<protein>
    <recommendedName>
        <fullName evidence="1">Antitoxin Xre/MbcA/ParS-like toxin-binding domain-containing protein</fullName>
    </recommendedName>
</protein>
<reference evidence="2 3" key="2">
    <citation type="journal article" date="2016" name="Science">
        <title>A bacterium that degrades and assimilates poly(ethylene terephthalate).</title>
        <authorList>
            <person name="Yoshida S."/>
            <person name="Hiraga K."/>
            <person name="Takehana T."/>
            <person name="Taniguchi I."/>
            <person name="Yamaji H."/>
            <person name="Maeda Y."/>
            <person name="Toyohara K."/>
            <person name="Miyamoto K."/>
            <person name="Kimura Y."/>
            <person name="Oda K."/>
        </authorList>
    </citation>
    <scope>NUCLEOTIDE SEQUENCE [LARGE SCALE GENOMIC DNA]</scope>
    <source>
        <strain evidence="3">NBRC 110686 / TISTR 2288 / 201-F6</strain>
    </source>
</reference>
<name>A0A0K8P4Y0_PISS1</name>
<accession>A0A0K8P4Y0</accession>
<evidence type="ECO:0000259" key="1">
    <source>
        <dbReference type="Pfam" id="PF09722"/>
    </source>
</evidence>
<feature type="domain" description="Antitoxin Xre/MbcA/ParS-like toxin-binding" evidence="1">
    <location>
        <begin position="65"/>
        <end position="114"/>
    </location>
</feature>
<dbReference type="Pfam" id="PF09722">
    <property type="entry name" value="Xre_MbcA_ParS_C"/>
    <property type="match status" value="1"/>
</dbReference>
<dbReference type="AlphaFoldDB" id="A0A0K8P4Y0"/>
<dbReference type="Proteomes" id="UP000037660">
    <property type="component" value="Unassembled WGS sequence"/>
</dbReference>
<proteinExistence type="predicted"/>
<evidence type="ECO:0000313" key="3">
    <source>
        <dbReference type="Proteomes" id="UP000037660"/>
    </source>
</evidence>
<evidence type="ECO:0000313" key="2">
    <source>
        <dbReference type="EMBL" id="GAP37748.1"/>
    </source>
</evidence>
<keyword evidence="3" id="KW-1185">Reference proteome</keyword>
<organism evidence="2 3">
    <name type="scientific">Piscinibacter sakaiensis</name>
    <name type="common">Ideonella sakaiensis</name>
    <dbReference type="NCBI Taxonomy" id="1547922"/>
    <lineage>
        <taxon>Bacteria</taxon>
        <taxon>Pseudomonadati</taxon>
        <taxon>Pseudomonadota</taxon>
        <taxon>Betaproteobacteria</taxon>
        <taxon>Burkholderiales</taxon>
        <taxon>Sphaerotilaceae</taxon>
        <taxon>Piscinibacter</taxon>
    </lineage>
</organism>
<sequence length="117" mass="12837">MQGVPGRALTRLWEDTKGRLPVEAVFRVIGVSPRTAHRIKAEPDKPLDARTTDGIYRLESVRALAEDVLGSSEAADEWLASEAIGLEFRRPIDLLSSSPGAEAVKTLLQRMKHGVYA</sequence>
<dbReference type="EMBL" id="BBYR01000058">
    <property type="protein sequence ID" value="GAP37748.1"/>
    <property type="molecule type" value="Genomic_DNA"/>
</dbReference>
<dbReference type="InterPro" id="IPR024467">
    <property type="entry name" value="Xre/MbcA/ParS-like_toxin-bd"/>
</dbReference>